<evidence type="ECO:0000313" key="4">
    <source>
        <dbReference type="Proteomes" id="UP001620461"/>
    </source>
</evidence>
<evidence type="ECO:0008006" key="5">
    <source>
        <dbReference type="Google" id="ProtNLM"/>
    </source>
</evidence>
<sequence>MDYYVNWRGRWIDSIKKTWARVRTGAAAAWFAPKMLRHTVAAELRRRGVPSWEVSGQIGHKRAGTSEIYARFDPDYLSKAARALDAGDRRTGAQAFRGHGGVSPEN</sequence>
<proteinExistence type="predicted"/>
<dbReference type="Gene3D" id="1.10.443.10">
    <property type="entry name" value="Intergrase catalytic core"/>
    <property type="match status" value="1"/>
</dbReference>
<keyword evidence="1" id="KW-0233">DNA recombination</keyword>
<accession>A0ABW8JL00</accession>
<reference evidence="3 4" key="1">
    <citation type="submission" date="2020-10" db="EMBL/GenBank/DDBJ databases">
        <title>Phylogeny of dyella-like bacteria.</title>
        <authorList>
            <person name="Fu J."/>
        </authorList>
    </citation>
    <scope>NUCLEOTIDE SEQUENCE [LARGE SCALE GENOMIC DNA]</scope>
    <source>
        <strain evidence="3 4">JP1</strain>
    </source>
</reference>
<dbReference type="InterPro" id="IPR011010">
    <property type="entry name" value="DNA_brk_join_enz"/>
</dbReference>
<comment type="caution">
    <text evidence="3">The sequence shown here is derived from an EMBL/GenBank/DDBJ whole genome shotgun (WGS) entry which is preliminary data.</text>
</comment>
<feature type="region of interest" description="Disordered" evidence="2">
    <location>
        <begin position="86"/>
        <end position="106"/>
    </location>
</feature>
<evidence type="ECO:0000256" key="1">
    <source>
        <dbReference type="ARBA" id="ARBA00023172"/>
    </source>
</evidence>
<evidence type="ECO:0000313" key="3">
    <source>
        <dbReference type="EMBL" id="MFK2900532.1"/>
    </source>
</evidence>
<evidence type="ECO:0000256" key="2">
    <source>
        <dbReference type="SAM" id="MobiDB-lite"/>
    </source>
</evidence>
<dbReference type="RefSeq" id="WP_404546991.1">
    <property type="nucleotide sequence ID" value="NZ_JADIKJ010000009.1"/>
</dbReference>
<dbReference type="Proteomes" id="UP001620461">
    <property type="component" value="Unassembled WGS sequence"/>
</dbReference>
<name>A0ABW8JL00_9GAMM</name>
<dbReference type="SUPFAM" id="SSF56349">
    <property type="entry name" value="DNA breaking-rejoining enzymes"/>
    <property type="match status" value="1"/>
</dbReference>
<dbReference type="InterPro" id="IPR013762">
    <property type="entry name" value="Integrase-like_cat_sf"/>
</dbReference>
<dbReference type="EMBL" id="JADIKJ010000009">
    <property type="protein sequence ID" value="MFK2900532.1"/>
    <property type="molecule type" value="Genomic_DNA"/>
</dbReference>
<gene>
    <name evidence="3" type="ORF">ISP15_09305</name>
</gene>
<protein>
    <recommendedName>
        <fullName evidence="5">Tyr recombinase domain-containing protein</fullName>
    </recommendedName>
</protein>
<organism evidence="3 4">
    <name type="scientific">Dyella jejuensis</name>
    <dbReference type="NCBI Taxonomy" id="1432009"/>
    <lineage>
        <taxon>Bacteria</taxon>
        <taxon>Pseudomonadati</taxon>
        <taxon>Pseudomonadota</taxon>
        <taxon>Gammaproteobacteria</taxon>
        <taxon>Lysobacterales</taxon>
        <taxon>Rhodanobacteraceae</taxon>
        <taxon>Dyella</taxon>
    </lineage>
</organism>
<keyword evidence="4" id="KW-1185">Reference proteome</keyword>